<evidence type="ECO:0000313" key="2">
    <source>
        <dbReference type="Proteomes" id="UP000712570"/>
    </source>
</evidence>
<protein>
    <submittedName>
        <fullName evidence="1">Uncharacterized protein</fullName>
    </submittedName>
</protein>
<evidence type="ECO:0000313" key="1">
    <source>
        <dbReference type="EMBL" id="NHQ85298.1"/>
    </source>
</evidence>
<organism evidence="1 2">
    <name type="scientific">Iodobacter violaceini</name>
    <dbReference type="NCBI Taxonomy" id="3044271"/>
    <lineage>
        <taxon>Bacteria</taxon>
        <taxon>Pseudomonadati</taxon>
        <taxon>Pseudomonadota</taxon>
        <taxon>Betaproteobacteria</taxon>
        <taxon>Neisseriales</taxon>
        <taxon>Chitinibacteraceae</taxon>
        <taxon>Iodobacter</taxon>
    </lineage>
</organism>
<sequence length="49" mass="5662">MAIADYRERFSRYVDRTDEDGIALSAGFKREIEDMENAISELSKALHLK</sequence>
<name>A0ABX0KM31_9NEIS</name>
<dbReference type="Proteomes" id="UP000712570">
    <property type="component" value="Unassembled WGS sequence"/>
</dbReference>
<reference evidence="1 2" key="1">
    <citation type="submission" date="2020-03" db="EMBL/GenBank/DDBJ databases">
        <title>Draft genome sequence of environmentally isolated violet-colored cultures.</title>
        <authorList>
            <person name="Wilson H.S."/>
        </authorList>
    </citation>
    <scope>NUCLEOTIDE SEQUENCE [LARGE SCALE GENOMIC DNA]</scope>
    <source>
        <strain evidence="1 2">HSC-16F04</strain>
    </source>
</reference>
<gene>
    <name evidence="1" type="ORF">HA050_04125</name>
</gene>
<proteinExistence type="predicted"/>
<dbReference type="RefSeq" id="WP_166822457.1">
    <property type="nucleotide sequence ID" value="NZ_JAAOLX010000002.1"/>
</dbReference>
<dbReference type="EMBL" id="JAAOLX010000002">
    <property type="protein sequence ID" value="NHQ85298.1"/>
    <property type="molecule type" value="Genomic_DNA"/>
</dbReference>
<comment type="caution">
    <text evidence="1">The sequence shown here is derived from an EMBL/GenBank/DDBJ whole genome shotgun (WGS) entry which is preliminary data.</text>
</comment>
<keyword evidence="2" id="KW-1185">Reference proteome</keyword>
<accession>A0ABX0KM31</accession>